<name>A0A316F2Z6_9ACTN</name>
<sequence>MNANRRLVVALIVMSAVLCGVVAGNVAWALGAVPFAVVSTGFAVFTGIVPLALTLYKFLRSEP</sequence>
<keyword evidence="1" id="KW-0472">Membrane</keyword>
<organism evidence="2 3">
    <name type="scientific">Actinoplanes xinjiangensis</name>
    <dbReference type="NCBI Taxonomy" id="512350"/>
    <lineage>
        <taxon>Bacteria</taxon>
        <taxon>Bacillati</taxon>
        <taxon>Actinomycetota</taxon>
        <taxon>Actinomycetes</taxon>
        <taxon>Micromonosporales</taxon>
        <taxon>Micromonosporaceae</taxon>
        <taxon>Actinoplanes</taxon>
    </lineage>
</organism>
<protein>
    <submittedName>
        <fullName evidence="2">Uncharacterized protein</fullName>
    </submittedName>
</protein>
<feature type="transmembrane region" description="Helical" evidence="1">
    <location>
        <begin position="33"/>
        <end position="56"/>
    </location>
</feature>
<evidence type="ECO:0000313" key="3">
    <source>
        <dbReference type="Proteomes" id="UP000245697"/>
    </source>
</evidence>
<dbReference type="AlphaFoldDB" id="A0A316F2Z6"/>
<keyword evidence="1" id="KW-0812">Transmembrane</keyword>
<dbReference type="RefSeq" id="WP_109600609.1">
    <property type="nucleotide sequence ID" value="NZ_BONA01000075.1"/>
</dbReference>
<reference evidence="2 3" key="1">
    <citation type="submission" date="2018-05" db="EMBL/GenBank/DDBJ databases">
        <title>Genomic Encyclopedia of Archaeal and Bacterial Type Strains, Phase II (KMG-II): from individual species to whole genera.</title>
        <authorList>
            <person name="Goeker M."/>
        </authorList>
    </citation>
    <scope>NUCLEOTIDE SEQUENCE [LARGE SCALE GENOMIC DNA]</scope>
    <source>
        <strain evidence="2 3">DSM 45184</strain>
    </source>
</reference>
<proteinExistence type="predicted"/>
<evidence type="ECO:0000256" key="1">
    <source>
        <dbReference type="SAM" id="Phobius"/>
    </source>
</evidence>
<dbReference type="EMBL" id="QGGR01000022">
    <property type="protein sequence ID" value="PWK39460.1"/>
    <property type="molecule type" value="Genomic_DNA"/>
</dbReference>
<dbReference type="Proteomes" id="UP000245697">
    <property type="component" value="Unassembled WGS sequence"/>
</dbReference>
<accession>A0A316F2Z6</accession>
<comment type="caution">
    <text evidence="2">The sequence shown here is derived from an EMBL/GenBank/DDBJ whole genome shotgun (WGS) entry which is preliminary data.</text>
</comment>
<keyword evidence="3" id="KW-1185">Reference proteome</keyword>
<keyword evidence="1" id="KW-1133">Transmembrane helix</keyword>
<gene>
    <name evidence="2" type="ORF">BC793_12232</name>
</gene>
<evidence type="ECO:0000313" key="2">
    <source>
        <dbReference type="EMBL" id="PWK39460.1"/>
    </source>
</evidence>